<dbReference type="EMBL" id="JBBBZM010000085">
    <property type="protein sequence ID" value="KAL0634774.1"/>
    <property type="molecule type" value="Genomic_DNA"/>
</dbReference>
<protein>
    <submittedName>
        <fullName evidence="2">Uncharacterized protein</fullName>
    </submittedName>
</protein>
<name>A0ABR3GFS1_9PEZI</name>
<comment type="caution">
    <text evidence="2">The sequence shown here is derived from an EMBL/GenBank/DDBJ whole genome shotgun (WGS) entry which is preliminary data.</text>
</comment>
<gene>
    <name evidence="2" type="ORF">Q9L58_006291</name>
</gene>
<keyword evidence="3" id="KW-1185">Reference proteome</keyword>
<feature type="region of interest" description="Disordered" evidence="1">
    <location>
        <begin position="138"/>
        <end position="162"/>
    </location>
</feature>
<dbReference type="Proteomes" id="UP001447188">
    <property type="component" value="Unassembled WGS sequence"/>
</dbReference>
<evidence type="ECO:0000313" key="3">
    <source>
        <dbReference type="Proteomes" id="UP001447188"/>
    </source>
</evidence>
<sequence>MHDCRKHGGHFFVYKPQGHGFQCCRCNEPFASSYTDDKLRHPWKCLLERCGYVACDPCSDILAEELAAPHRASPSKAETSLQSLSMKGVKVLPEDEKPVELSQKKIGGLRRGAVESGMVSGFRDLIVVDRDAPKRLGPRGYSVSGEKFRDPPGLANIEVDDDNNEPYSMPVFTRTARQVAADAVVRRAHTKLRPVTRRGGERCDI</sequence>
<accession>A0ABR3GFS1</accession>
<proteinExistence type="predicted"/>
<evidence type="ECO:0000313" key="2">
    <source>
        <dbReference type="EMBL" id="KAL0634774.1"/>
    </source>
</evidence>
<organism evidence="2 3">
    <name type="scientific">Discina gigas</name>
    <dbReference type="NCBI Taxonomy" id="1032678"/>
    <lineage>
        <taxon>Eukaryota</taxon>
        <taxon>Fungi</taxon>
        <taxon>Dikarya</taxon>
        <taxon>Ascomycota</taxon>
        <taxon>Pezizomycotina</taxon>
        <taxon>Pezizomycetes</taxon>
        <taxon>Pezizales</taxon>
        <taxon>Discinaceae</taxon>
        <taxon>Discina</taxon>
    </lineage>
</organism>
<evidence type="ECO:0000256" key="1">
    <source>
        <dbReference type="SAM" id="MobiDB-lite"/>
    </source>
</evidence>
<reference evidence="2 3" key="1">
    <citation type="submission" date="2024-02" db="EMBL/GenBank/DDBJ databases">
        <title>Discinaceae phylogenomics.</title>
        <authorList>
            <person name="Dirks A.C."/>
            <person name="James T.Y."/>
        </authorList>
    </citation>
    <scope>NUCLEOTIDE SEQUENCE [LARGE SCALE GENOMIC DNA]</scope>
    <source>
        <strain evidence="2 3">ACD0624</strain>
    </source>
</reference>